<evidence type="ECO:0000256" key="3">
    <source>
        <dbReference type="SAM" id="SignalP"/>
    </source>
</evidence>
<feature type="domain" description="Cytochrome c-552/4" evidence="5">
    <location>
        <begin position="180"/>
        <end position="218"/>
    </location>
</feature>
<dbReference type="GO" id="GO:0016491">
    <property type="term" value="F:oxidoreductase activity"/>
    <property type="evidence" value="ECO:0007669"/>
    <property type="project" value="TreeGrafter"/>
</dbReference>
<dbReference type="Gene3D" id="1.25.40.10">
    <property type="entry name" value="Tetratricopeptide repeat domain"/>
    <property type="match status" value="2"/>
</dbReference>
<dbReference type="Gene3D" id="1.25.10.10">
    <property type="entry name" value="Leucine-rich Repeat Variant"/>
    <property type="match status" value="1"/>
</dbReference>
<dbReference type="PANTHER" id="PTHR35038">
    <property type="entry name" value="DISSIMILATORY SULFITE REDUCTASE SIRA"/>
    <property type="match status" value="1"/>
</dbReference>
<keyword evidence="1 3" id="KW-0732">Signal</keyword>
<dbReference type="Pfam" id="PF14559">
    <property type="entry name" value="TPR_19"/>
    <property type="match status" value="1"/>
</dbReference>
<dbReference type="InterPro" id="IPR036280">
    <property type="entry name" value="Multihaem_cyt_sf"/>
</dbReference>
<dbReference type="InterPro" id="IPR011990">
    <property type="entry name" value="TPR-like_helical_dom_sf"/>
</dbReference>
<dbReference type="CDD" id="cd08168">
    <property type="entry name" value="Cytochrom_C3"/>
    <property type="match status" value="1"/>
</dbReference>
<proteinExistence type="predicted"/>
<feature type="region of interest" description="Disordered" evidence="2">
    <location>
        <begin position="357"/>
        <end position="382"/>
    </location>
</feature>
<accession>A0AAU7KKI3</accession>
<dbReference type="Pfam" id="PF13181">
    <property type="entry name" value="TPR_8"/>
    <property type="match status" value="1"/>
</dbReference>
<feature type="domain" description="Cytochrome c-552/4" evidence="5">
    <location>
        <begin position="45"/>
        <end position="70"/>
    </location>
</feature>
<gene>
    <name evidence="6" type="ORF">NFG58_04585</name>
</gene>
<dbReference type="Pfam" id="PF13435">
    <property type="entry name" value="Cytochrome_C554"/>
    <property type="match status" value="2"/>
</dbReference>
<protein>
    <submittedName>
        <fullName evidence="6">Tetratricopeptide repeat protein</fullName>
    </submittedName>
</protein>
<dbReference type="InterPro" id="IPR011989">
    <property type="entry name" value="ARM-like"/>
</dbReference>
<sequence length="780" mass="85403">MVSAPALAMALMAGLLAAPESIAQAPQGTPPTTATEAKGYAPEGSCASCHEAETQAWQDSDHAWALRDATPDNVLGDFDDASFEDGEVKARFHRRGDTFLATLEGPQDPAETFEIRHTFGVRPLQQYLVEQPGGRLQSLTIAWDSRPADEGGQRWFSLYPGQAFTPDDPLHWRGRYQNWNAMCADCHSTNLEKHYDLESDSFATTWHEQSVGCQSCHGPAQDHLDWAARWQADEVAPASSPASAGDMGLALDLADMDAPELVEQCARCHSRRQMLGAGPVHGAPLTDAALPSLLGEGMYHADGQIQGEVYVYGSFTQSRMYQQGVSCMDCHDPHTSEVKIEGNGLCLQCHNPAPPPRFPTMQRNNYDSPEHHHHTPGSEGAQCVSCHMPETTYMVVDPRRDHSFRVPRPDLAEATGSPDACTGCHQDLSPADAAAQIREWFGDDSRSASRSHYGVALQSARLGRPEAPDYLKALIEDDDTPDIVRATAVDALTPFAGDALPTLEQALQDESPLVRAAAAPVFAQAPEGARVELLLPLIDDERLAVRDEAVKALAGTSLMVMPQERRAAFLEARRDYERRLEQNADLPGNRLNLAVLLARTGREDEAEQQYRAALAMDPYFLPARANLVTQLSAEGRQQDARALLKDGIALDGMPAPDRGHLAYLLALSLAEDGGMQEEGGMEEALSWLEKAAEWRPDHARTHYNRGLMLDRLGRKDEALAALEQGRRQAPGDPDLLYALVYVNATSGRIPQALSALAELRRLRPDDPRLGQLERQLRGNQ</sequence>
<evidence type="ECO:0000259" key="5">
    <source>
        <dbReference type="Pfam" id="PF13435"/>
    </source>
</evidence>
<dbReference type="SUPFAM" id="SSF48695">
    <property type="entry name" value="Multiheme cytochromes"/>
    <property type="match status" value="1"/>
</dbReference>
<dbReference type="Gene3D" id="1.10.1130.10">
    <property type="entry name" value="Flavocytochrome C3, Chain A"/>
    <property type="match status" value="2"/>
</dbReference>
<dbReference type="AlphaFoldDB" id="A0AAU7KKI3"/>
<dbReference type="EMBL" id="CP098827">
    <property type="protein sequence ID" value="XBO71992.1"/>
    <property type="molecule type" value="Genomic_DNA"/>
</dbReference>
<dbReference type="InterPro" id="IPR019734">
    <property type="entry name" value="TPR_rpt"/>
</dbReference>
<dbReference type="PANTHER" id="PTHR35038:SF8">
    <property type="entry name" value="C-TYPE POLYHEME CYTOCHROME OMCC"/>
    <property type="match status" value="1"/>
</dbReference>
<feature type="chain" id="PRO_5043750445" evidence="3">
    <location>
        <begin position="18"/>
        <end position="780"/>
    </location>
</feature>
<evidence type="ECO:0000259" key="4">
    <source>
        <dbReference type="Pfam" id="PF09699"/>
    </source>
</evidence>
<dbReference type="SMART" id="SM00028">
    <property type="entry name" value="TPR"/>
    <property type="match status" value="2"/>
</dbReference>
<dbReference type="RefSeq" id="WP_197037051.1">
    <property type="nucleotide sequence ID" value="NZ_CP098827.1"/>
</dbReference>
<dbReference type="Pfam" id="PF13646">
    <property type="entry name" value="HEAT_2"/>
    <property type="match status" value="1"/>
</dbReference>
<organism evidence="6">
    <name type="scientific">Halomonas sp. RT37</name>
    <dbReference type="NCBI Taxonomy" id="2950872"/>
    <lineage>
        <taxon>Bacteria</taxon>
        <taxon>Pseudomonadati</taxon>
        <taxon>Pseudomonadota</taxon>
        <taxon>Gammaproteobacteria</taxon>
        <taxon>Oceanospirillales</taxon>
        <taxon>Halomonadaceae</taxon>
        <taxon>Halomonas</taxon>
    </lineage>
</organism>
<dbReference type="Pfam" id="PF09699">
    <property type="entry name" value="Paired_CXXCH_1"/>
    <property type="match status" value="1"/>
</dbReference>
<dbReference type="InterPro" id="IPR023155">
    <property type="entry name" value="Cyt_c-552/4"/>
</dbReference>
<dbReference type="SUPFAM" id="SSF48452">
    <property type="entry name" value="TPR-like"/>
    <property type="match status" value="1"/>
</dbReference>
<dbReference type="SUPFAM" id="SSF48371">
    <property type="entry name" value="ARM repeat"/>
    <property type="match status" value="1"/>
</dbReference>
<dbReference type="InterPro" id="IPR016024">
    <property type="entry name" value="ARM-type_fold"/>
</dbReference>
<reference evidence="6" key="1">
    <citation type="submission" date="2022-06" db="EMBL/GenBank/DDBJ databases">
        <title>A novel DMS-producing enzyme.</title>
        <authorList>
            <person name="Zhang Y."/>
        </authorList>
    </citation>
    <scope>NUCLEOTIDE SEQUENCE</scope>
    <source>
        <strain evidence="6">RT37</strain>
    </source>
</reference>
<dbReference type="InterPro" id="IPR051829">
    <property type="entry name" value="Multiheme_Cytochr_ET"/>
</dbReference>
<dbReference type="InterPro" id="IPR010177">
    <property type="entry name" value="Paired_CXXCH_1"/>
</dbReference>
<feature type="domain" description="Doubled CXXCH motif" evidence="4">
    <location>
        <begin position="324"/>
        <end position="352"/>
    </location>
</feature>
<evidence type="ECO:0000256" key="2">
    <source>
        <dbReference type="SAM" id="MobiDB-lite"/>
    </source>
</evidence>
<feature type="signal peptide" evidence="3">
    <location>
        <begin position="1"/>
        <end position="17"/>
    </location>
</feature>
<evidence type="ECO:0000256" key="1">
    <source>
        <dbReference type="ARBA" id="ARBA00022729"/>
    </source>
</evidence>
<evidence type="ECO:0000313" key="6">
    <source>
        <dbReference type="EMBL" id="XBO71992.1"/>
    </source>
</evidence>
<name>A0AAU7KKI3_9GAMM</name>